<dbReference type="EMBL" id="QQAX01000055">
    <property type="protein sequence ID" value="RDI36463.1"/>
    <property type="molecule type" value="Genomic_DNA"/>
</dbReference>
<sequence>MKRLLLIPIIAALSGCATHLSQEQCLTINWQNEGFNDGIAGKPPRDLSRAAQDCSQYGIPVKNDRYLTGWRQGAKRYCTPDYNLGYTDGLAGKPENDIFSRMPICAQAGVKLNLGAYNSGRQKGLQSFCTYENGMLFARQGKMLPDVCPPTLRAKFNAGWSTGKEQFCNQPENAFALGKSNQPYPEMCVPALYVAFKSEYDRGQAIGQRQGSVQSRINELNDRISSKVFRYSLESTHAGYYKLGRNKSPEAAQALDHVNAMVREKQHLESELFKLQVMR</sequence>
<proteinExistence type="predicted"/>
<dbReference type="InterPro" id="IPR021242">
    <property type="entry name" value="DUF2799"/>
</dbReference>
<evidence type="ECO:0000313" key="2">
    <source>
        <dbReference type="Proteomes" id="UP000254720"/>
    </source>
</evidence>
<protein>
    <submittedName>
        <fullName evidence="1">Uncharacterized protein DUF2799</fullName>
    </submittedName>
</protein>
<dbReference type="Proteomes" id="UP000254720">
    <property type="component" value="Unassembled WGS sequence"/>
</dbReference>
<evidence type="ECO:0000313" key="1">
    <source>
        <dbReference type="EMBL" id="RDI36463.1"/>
    </source>
</evidence>
<dbReference type="AlphaFoldDB" id="A0A370G326"/>
<comment type="caution">
    <text evidence="1">The sequence shown here is derived from an EMBL/GenBank/DDBJ whole genome shotgun (WGS) entry which is preliminary data.</text>
</comment>
<name>A0A370G326_9COXI</name>
<dbReference type="PROSITE" id="PS51257">
    <property type="entry name" value="PROKAR_LIPOPROTEIN"/>
    <property type="match status" value="1"/>
</dbReference>
<accession>A0A370G326</accession>
<keyword evidence="2" id="KW-1185">Reference proteome</keyword>
<dbReference type="Pfam" id="PF10973">
    <property type="entry name" value="DUF2799"/>
    <property type="match status" value="2"/>
</dbReference>
<dbReference type="RefSeq" id="WP_114835524.1">
    <property type="nucleotide sequence ID" value="NZ_LR699115.1"/>
</dbReference>
<organism evidence="1 2">
    <name type="scientific">Aquicella lusitana</name>
    <dbReference type="NCBI Taxonomy" id="254246"/>
    <lineage>
        <taxon>Bacteria</taxon>
        <taxon>Pseudomonadati</taxon>
        <taxon>Pseudomonadota</taxon>
        <taxon>Gammaproteobacteria</taxon>
        <taxon>Legionellales</taxon>
        <taxon>Coxiellaceae</taxon>
        <taxon>Aquicella</taxon>
    </lineage>
</organism>
<dbReference type="OrthoDB" id="5917215at2"/>
<gene>
    <name evidence="1" type="ORF">C8D86_1554</name>
</gene>
<reference evidence="1 2" key="1">
    <citation type="submission" date="2018-07" db="EMBL/GenBank/DDBJ databases">
        <title>Genomic Encyclopedia of Type Strains, Phase IV (KMG-IV): sequencing the most valuable type-strain genomes for metagenomic binning, comparative biology and taxonomic classification.</title>
        <authorList>
            <person name="Goeker M."/>
        </authorList>
    </citation>
    <scope>NUCLEOTIDE SEQUENCE [LARGE SCALE GENOMIC DNA]</scope>
    <source>
        <strain evidence="1 2">DSM 16500</strain>
    </source>
</reference>